<protein>
    <submittedName>
        <fullName evidence="1">Uncharacterized protein</fullName>
    </submittedName>
</protein>
<sequence length="66" mass="7181">MKSVTDYIPEEFMDPTHLGDVIRFLKAAPLTGEEKVHALVVWARNVGSKTNASQRAAVAASGIDNR</sequence>
<keyword evidence="2" id="KW-1185">Reference proteome</keyword>
<accession>A0A7V8NPI3</accession>
<organism evidence="1 2">
    <name type="scientific">Candidatus Acidiferrum panamense</name>
    <dbReference type="NCBI Taxonomy" id="2741543"/>
    <lineage>
        <taxon>Bacteria</taxon>
        <taxon>Pseudomonadati</taxon>
        <taxon>Acidobacteriota</taxon>
        <taxon>Terriglobia</taxon>
        <taxon>Candidatus Acidiferrales</taxon>
        <taxon>Candidatus Acidiferrum</taxon>
    </lineage>
</organism>
<comment type="caution">
    <text evidence="1">The sequence shown here is derived from an EMBL/GenBank/DDBJ whole genome shotgun (WGS) entry which is preliminary data.</text>
</comment>
<proteinExistence type="predicted"/>
<evidence type="ECO:0000313" key="1">
    <source>
        <dbReference type="EMBL" id="MBA0084820.1"/>
    </source>
</evidence>
<dbReference type="EMBL" id="JACDQQ010000729">
    <property type="protein sequence ID" value="MBA0084820.1"/>
    <property type="molecule type" value="Genomic_DNA"/>
</dbReference>
<name>A0A7V8NPI3_9BACT</name>
<evidence type="ECO:0000313" key="2">
    <source>
        <dbReference type="Proteomes" id="UP000567293"/>
    </source>
</evidence>
<reference evidence="1" key="1">
    <citation type="submission" date="2020-06" db="EMBL/GenBank/DDBJ databases">
        <title>Legume-microbial interactions unlock mineral nutrients during tropical forest succession.</title>
        <authorList>
            <person name="Epihov D.Z."/>
        </authorList>
    </citation>
    <scope>NUCLEOTIDE SEQUENCE [LARGE SCALE GENOMIC DNA]</scope>
    <source>
        <strain evidence="1">Pan2503</strain>
    </source>
</reference>
<gene>
    <name evidence="1" type="ORF">HRJ53_07485</name>
</gene>
<dbReference type="AlphaFoldDB" id="A0A7V8NPI3"/>
<dbReference type="Proteomes" id="UP000567293">
    <property type="component" value="Unassembled WGS sequence"/>
</dbReference>